<dbReference type="InterPro" id="IPR006311">
    <property type="entry name" value="TAT_signal"/>
</dbReference>
<keyword evidence="2" id="KW-1185">Reference proteome</keyword>
<dbReference type="PROSITE" id="PS51318">
    <property type="entry name" value="TAT"/>
    <property type="match status" value="1"/>
</dbReference>
<proteinExistence type="predicted"/>
<reference evidence="2" key="1">
    <citation type="submission" date="2023-07" db="EMBL/GenBank/DDBJ databases">
        <title>Conexibacter stalactiti sp. nov., isolated from stalactites in a lava cave and emended description of the genus Conexibacter.</title>
        <authorList>
            <person name="Lee S.D."/>
        </authorList>
    </citation>
    <scope>NUCLEOTIDE SEQUENCE [LARGE SCALE GENOMIC DNA]</scope>
    <source>
        <strain evidence="2">KCTC 39840</strain>
    </source>
</reference>
<evidence type="ECO:0000313" key="2">
    <source>
        <dbReference type="Proteomes" id="UP001284601"/>
    </source>
</evidence>
<dbReference type="RefSeq" id="WP_318597388.1">
    <property type="nucleotide sequence ID" value="NZ_JAWSTH010000026.1"/>
</dbReference>
<name>A0ABU4HSL7_9ACTN</name>
<dbReference type="Proteomes" id="UP001284601">
    <property type="component" value="Unassembled WGS sequence"/>
</dbReference>
<protein>
    <recommendedName>
        <fullName evidence="3">Peptidase inhibitor family I36</fullName>
    </recommendedName>
</protein>
<gene>
    <name evidence="1" type="ORF">R7226_11935</name>
</gene>
<evidence type="ECO:0008006" key="3">
    <source>
        <dbReference type="Google" id="ProtNLM"/>
    </source>
</evidence>
<accession>A0ABU4HSL7</accession>
<comment type="caution">
    <text evidence="1">The sequence shown here is derived from an EMBL/GenBank/DDBJ whole genome shotgun (WGS) entry which is preliminary data.</text>
</comment>
<sequence length="152" mass="16473">MHEKEIDPPMTSHVKRRSGIRRKALAILAGTAVATMTSGAAADSASAYSCVPYGSANLCTYYDAWTVPSTLRFGTWHSLQWSIGQNNQAPGNRTVYADIADGPCGCVRRSQQANGYAAVQGIQDNTFTYWNSGQPRSMLTYVEGGLLGQQIY</sequence>
<organism evidence="1 2">
    <name type="scientific">Conexibacter stalactiti</name>
    <dbReference type="NCBI Taxonomy" id="1940611"/>
    <lineage>
        <taxon>Bacteria</taxon>
        <taxon>Bacillati</taxon>
        <taxon>Actinomycetota</taxon>
        <taxon>Thermoleophilia</taxon>
        <taxon>Solirubrobacterales</taxon>
        <taxon>Conexibacteraceae</taxon>
        <taxon>Conexibacter</taxon>
    </lineage>
</organism>
<evidence type="ECO:0000313" key="1">
    <source>
        <dbReference type="EMBL" id="MDW5595054.1"/>
    </source>
</evidence>
<dbReference type="EMBL" id="JAWSTH010000026">
    <property type="protein sequence ID" value="MDW5595054.1"/>
    <property type="molecule type" value="Genomic_DNA"/>
</dbReference>